<sequence>MDLEYLKFAEFRKANPPNFRGAFDPDKADEWIKAMEKVFYVLDYTDRQKVAKGPLPPTCWKQTRNFGGMKYFRASVRNAKELEFMQLHQENSSISEYIAKFEELCKFSTIYQKNPNEVWKCVKFEGRLQEDILTTIGPMEIRDFPTLVNKCRLVEDYNKKLVAVRSTSKQPQKPFGNQICNQCGKNHGNRPCLVGQNVFFGCGKPGHKIYKCPTRNPQQNSRPQCQGRVFTMNAHEVENFEGLIRDTCEVNGEILIVLYDSGASHSFISESQGFLLLSTSVTEVNQKMEDIPVVKEYLYSLRIFPNFLMDQFTIELVLGTGPISIASYRMLPLELAELKKQIEELLEKGFI</sequence>
<dbReference type="PANTHER" id="PTHR15503">
    <property type="entry name" value="LDOC1 RELATED"/>
    <property type="match status" value="1"/>
</dbReference>
<dbReference type="Proteomes" id="UP000694853">
    <property type="component" value="Unplaced"/>
</dbReference>
<organism evidence="1 2">
    <name type="scientific">Abrus precatorius</name>
    <name type="common">Indian licorice</name>
    <name type="synonym">Glycine abrus</name>
    <dbReference type="NCBI Taxonomy" id="3816"/>
    <lineage>
        <taxon>Eukaryota</taxon>
        <taxon>Viridiplantae</taxon>
        <taxon>Streptophyta</taxon>
        <taxon>Embryophyta</taxon>
        <taxon>Tracheophyta</taxon>
        <taxon>Spermatophyta</taxon>
        <taxon>Magnoliopsida</taxon>
        <taxon>eudicotyledons</taxon>
        <taxon>Gunneridae</taxon>
        <taxon>Pentapetalae</taxon>
        <taxon>rosids</taxon>
        <taxon>fabids</taxon>
        <taxon>Fabales</taxon>
        <taxon>Fabaceae</taxon>
        <taxon>Papilionoideae</taxon>
        <taxon>50 kb inversion clade</taxon>
        <taxon>NPAAA clade</taxon>
        <taxon>indigoferoid/millettioid clade</taxon>
        <taxon>Abreae</taxon>
        <taxon>Abrus</taxon>
    </lineage>
</organism>
<accession>A0A8B8KJG5</accession>
<evidence type="ECO:0000313" key="2">
    <source>
        <dbReference type="RefSeq" id="XP_027343014.1"/>
    </source>
</evidence>
<name>A0A8B8KJG5_ABRPR</name>
<reference evidence="1" key="1">
    <citation type="journal article" date="2019" name="Toxins">
        <title>Detection of Abrin-Like and Prepropulchellin-Like Toxin Genes and Transcripts Using Whole Genome Sequencing and Full-Length Transcript Sequencing of Abrus precatorius.</title>
        <authorList>
            <person name="Hovde B.T."/>
            <person name="Daligault H.E."/>
            <person name="Hanschen E.R."/>
            <person name="Kunde Y.A."/>
            <person name="Johnson M.B."/>
            <person name="Starkenburg S.R."/>
            <person name="Johnson S.L."/>
        </authorList>
    </citation>
    <scope>NUCLEOTIDE SEQUENCE [LARGE SCALE GENOMIC DNA]</scope>
</reference>
<dbReference type="RefSeq" id="XP_027343014.1">
    <property type="nucleotide sequence ID" value="XM_027487213.1"/>
</dbReference>
<dbReference type="Pfam" id="PF08284">
    <property type="entry name" value="RVP_2"/>
    <property type="match status" value="1"/>
</dbReference>
<dbReference type="OrthoDB" id="1435433at2759"/>
<proteinExistence type="predicted"/>
<keyword evidence="1" id="KW-1185">Reference proteome</keyword>
<dbReference type="AlphaFoldDB" id="A0A8B8KJG5"/>
<reference evidence="2" key="2">
    <citation type="submission" date="2025-08" db="UniProtKB">
        <authorList>
            <consortium name="RefSeq"/>
        </authorList>
    </citation>
    <scope>IDENTIFICATION</scope>
    <source>
        <tissue evidence="2">Young leaves</tissue>
    </source>
</reference>
<gene>
    <name evidence="2" type="primary">LOC113855579</name>
</gene>
<evidence type="ECO:0000313" key="1">
    <source>
        <dbReference type="Proteomes" id="UP000694853"/>
    </source>
</evidence>
<dbReference type="GeneID" id="113855579"/>
<dbReference type="KEGG" id="aprc:113855579"/>
<dbReference type="PANTHER" id="PTHR15503:SF45">
    <property type="entry name" value="RNA-DIRECTED DNA POLYMERASE HOMOLOG"/>
    <property type="match status" value="1"/>
</dbReference>
<dbReference type="InterPro" id="IPR032567">
    <property type="entry name" value="RTL1-rel"/>
</dbReference>
<protein>
    <submittedName>
        <fullName evidence="2">Uncharacterized protein LOC113855579</fullName>
    </submittedName>
</protein>